<evidence type="ECO:0000313" key="1">
    <source>
        <dbReference type="EMBL" id="MCI4395121.1"/>
    </source>
</evidence>
<gene>
    <name evidence="1" type="ORF">PGIGA_G00176750</name>
</gene>
<name>A0ACC5XW42_PANGG</name>
<sequence>MWSGSCDCAGSRGSSRPRVSALLHARGVRTGCARALYRLRERSHIWAKYSTALYIDNTGARDSAVLRV</sequence>
<keyword evidence="2" id="KW-1185">Reference proteome</keyword>
<proteinExistence type="predicted"/>
<reference evidence="1 2" key="1">
    <citation type="journal article" date="2022" name="bioRxiv">
        <title>An ancient truncated duplication of the anti-Mullerian hormone receptor type 2 gene is a potential conserved master sex determinant in the Pangasiidae catfish family.</title>
        <authorList>
            <person name="Wen M."/>
            <person name="Pan Q."/>
            <person name="Jouanno E."/>
            <person name="Montfort J."/>
            <person name="Zahm M."/>
            <person name="Cabau C."/>
            <person name="Klopp C."/>
            <person name="Iampietro C."/>
            <person name="Roques C."/>
            <person name="Bouchez O."/>
            <person name="Castinel A."/>
            <person name="Donnadieu C."/>
            <person name="Parrinello H."/>
            <person name="Poncet C."/>
            <person name="Belmonte E."/>
            <person name="Gautier V."/>
            <person name="Avarre J.-C."/>
            <person name="Dugue R."/>
            <person name="Gustiano R."/>
            <person name="Ha T.T.T."/>
            <person name="Campet M."/>
            <person name="Sriphairoj K."/>
            <person name="Ribolli J."/>
            <person name="de Almeida F.L."/>
            <person name="Desvignes T."/>
            <person name="Postlethwait J.H."/>
            <person name="Bucao C.F."/>
            <person name="Robinson-Rechavi M."/>
            <person name="Bobe J."/>
            <person name="Herpin A."/>
            <person name="Guiguen Y."/>
        </authorList>
    </citation>
    <scope>NUCLEOTIDE SEQUENCE [LARGE SCALE GENOMIC DNA]</scope>
    <source>
        <strain evidence="1">YG-Dec2019</strain>
    </source>
</reference>
<dbReference type="Proteomes" id="UP000829447">
    <property type="component" value="Linkage Group LG28"/>
</dbReference>
<protein>
    <submittedName>
        <fullName evidence="1">Uncharacterized protein</fullName>
    </submittedName>
</protein>
<dbReference type="EMBL" id="CM040481">
    <property type="protein sequence ID" value="MCI4395121.1"/>
    <property type="molecule type" value="Genomic_DNA"/>
</dbReference>
<accession>A0ACC5XW42</accession>
<comment type="caution">
    <text evidence="1">The sequence shown here is derived from an EMBL/GenBank/DDBJ whole genome shotgun (WGS) entry which is preliminary data.</text>
</comment>
<evidence type="ECO:0000313" key="2">
    <source>
        <dbReference type="Proteomes" id="UP000829447"/>
    </source>
</evidence>
<organism evidence="1 2">
    <name type="scientific">Pangasianodon gigas</name>
    <name type="common">Mekong giant catfish</name>
    <name type="synonym">Pangasius gigas</name>
    <dbReference type="NCBI Taxonomy" id="30993"/>
    <lineage>
        <taxon>Eukaryota</taxon>
        <taxon>Metazoa</taxon>
        <taxon>Chordata</taxon>
        <taxon>Craniata</taxon>
        <taxon>Vertebrata</taxon>
        <taxon>Euteleostomi</taxon>
        <taxon>Actinopterygii</taxon>
        <taxon>Neopterygii</taxon>
        <taxon>Teleostei</taxon>
        <taxon>Ostariophysi</taxon>
        <taxon>Siluriformes</taxon>
        <taxon>Pangasiidae</taxon>
        <taxon>Pangasianodon</taxon>
    </lineage>
</organism>